<gene>
    <name evidence="1" type="ORF">GALL_528160</name>
</gene>
<sequence length="232" mass="24421">MGRKVEVGQVESGNVCGTWSLPEQHGQQVVGLLQLVAQWGQSRAGLLDLGLQGQHVGAGGGAQLEALARNIELALLRLQDGFGGLDLRTELRLAERSGGDIPRQCHAGAVELVALIVDLRGQRFERAAVAAEQVEVVVDRDTGVIQVVDIARVAALAETGRIGLVAAGAELAVHRGIEGRAGLRRIGLLGLAQTGLCRGQRRAVLQALGDQRVQFGRAELLPPVCRYCGGGE</sequence>
<reference evidence="1" key="1">
    <citation type="submission" date="2016-10" db="EMBL/GenBank/DDBJ databases">
        <title>Sequence of Gallionella enrichment culture.</title>
        <authorList>
            <person name="Poehlein A."/>
            <person name="Muehling M."/>
            <person name="Daniel R."/>
        </authorList>
    </citation>
    <scope>NUCLEOTIDE SEQUENCE</scope>
</reference>
<name>A0A1J5PCS4_9ZZZZ</name>
<protein>
    <submittedName>
        <fullName evidence="1">Uncharacterized protein</fullName>
    </submittedName>
</protein>
<dbReference type="EMBL" id="MLJW01007179">
    <property type="protein sequence ID" value="OIQ65623.1"/>
    <property type="molecule type" value="Genomic_DNA"/>
</dbReference>
<comment type="caution">
    <text evidence="1">The sequence shown here is derived from an EMBL/GenBank/DDBJ whole genome shotgun (WGS) entry which is preliminary data.</text>
</comment>
<proteinExistence type="predicted"/>
<dbReference type="AlphaFoldDB" id="A0A1J5PCS4"/>
<organism evidence="1">
    <name type="scientific">mine drainage metagenome</name>
    <dbReference type="NCBI Taxonomy" id="410659"/>
    <lineage>
        <taxon>unclassified sequences</taxon>
        <taxon>metagenomes</taxon>
        <taxon>ecological metagenomes</taxon>
    </lineage>
</organism>
<evidence type="ECO:0000313" key="1">
    <source>
        <dbReference type="EMBL" id="OIQ65623.1"/>
    </source>
</evidence>
<accession>A0A1J5PCS4</accession>